<sequence length="128" mass="13258">MLISGCGGGSSDAHPVTGKVHNGADLLKVANAEIGVGKVEVIFYRVNDAGKADESDPMSAIADPMTGEFSPGGPAGDGLPAGTYKVAVRQWDPYPSVDQLKGKFDAAHTPIELVVDGTKTIDIDLSQY</sequence>
<accession>A0A2S8F2V5</accession>
<dbReference type="EMBL" id="PUIB01000031">
    <property type="protein sequence ID" value="PQO26437.1"/>
    <property type="molecule type" value="Genomic_DNA"/>
</dbReference>
<evidence type="ECO:0000313" key="3">
    <source>
        <dbReference type="Proteomes" id="UP000239388"/>
    </source>
</evidence>
<protein>
    <recommendedName>
        <fullName evidence="4">Carboxypeptidase regulatory-like domain-containing protein</fullName>
    </recommendedName>
</protein>
<evidence type="ECO:0008006" key="4">
    <source>
        <dbReference type="Google" id="ProtNLM"/>
    </source>
</evidence>
<name>A0A2S8F2V5_9BACT</name>
<dbReference type="Proteomes" id="UP000239388">
    <property type="component" value="Unassembled WGS sequence"/>
</dbReference>
<organism evidence="2 3">
    <name type="scientific">Blastopirellula marina</name>
    <dbReference type="NCBI Taxonomy" id="124"/>
    <lineage>
        <taxon>Bacteria</taxon>
        <taxon>Pseudomonadati</taxon>
        <taxon>Planctomycetota</taxon>
        <taxon>Planctomycetia</taxon>
        <taxon>Pirellulales</taxon>
        <taxon>Pirellulaceae</taxon>
        <taxon>Blastopirellula</taxon>
    </lineage>
</organism>
<feature type="region of interest" description="Disordered" evidence="1">
    <location>
        <begin position="51"/>
        <end position="80"/>
    </location>
</feature>
<gene>
    <name evidence="2" type="ORF">C5Y98_30325</name>
</gene>
<proteinExistence type="predicted"/>
<dbReference type="AlphaFoldDB" id="A0A2S8F2V5"/>
<comment type="caution">
    <text evidence="2">The sequence shown here is derived from an EMBL/GenBank/DDBJ whole genome shotgun (WGS) entry which is preliminary data.</text>
</comment>
<evidence type="ECO:0000256" key="1">
    <source>
        <dbReference type="SAM" id="MobiDB-lite"/>
    </source>
</evidence>
<evidence type="ECO:0000313" key="2">
    <source>
        <dbReference type="EMBL" id="PQO26437.1"/>
    </source>
</evidence>
<reference evidence="2 3" key="1">
    <citation type="submission" date="2018-02" db="EMBL/GenBank/DDBJ databases">
        <title>Comparative genomes isolates from brazilian mangrove.</title>
        <authorList>
            <person name="Araujo J.E."/>
            <person name="Taketani R.G."/>
            <person name="Silva M.C.P."/>
            <person name="Loureco M.V."/>
            <person name="Andreote F.D."/>
        </authorList>
    </citation>
    <scope>NUCLEOTIDE SEQUENCE [LARGE SCALE GENOMIC DNA]</scope>
    <source>
        <strain evidence="2 3">NAP PRIS-MGV</strain>
    </source>
</reference>